<dbReference type="Gene3D" id="3.40.1360.10">
    <property type="match status" value="1"/>
</dbReference>
<name>A0ABV6H3Y9_9ACTN</name>
<dbReference type="InterPro" id="IPR036977">
    <property type="entry name" value="DNA_primase_Znf_CHC2"/>
</dbReference>
<dbReference type="Pfam" id="PF01807">
    <property type="entry name" value="Zn_ribbon_DnaG"/>
    <property type="match status" value="1"/>
</dbReference>
<dbReference type="Gene3D" id="3.90.580.10">
    <property type="entry name" value="Zinc finger, CHC2-type domain"/>
    <property type="match status" value="1"/>
</dbReference>
<dbReference type="PANTHER" id="PTHR30313">
    <property type="entry name" value="DNA PRIMASE"/>
    <property type="match status" value="1"/>
</dbReference>
<dbReference type="InterPro" id="IPR030846">
    <property type="entry name" value="DnaG_bac"/>
</dbReference>
<dbReference type="InterPro" id="IPR006171">
    <property type="entry name" value="TOPRIM_dom"/>
</dbReference>
<feature type="domain" description="Toprim" evidence="13">
    <location>
        <begin position="256"/>
        <end position="340"/>
    </location>
</feature>
<keyword evidence="5 12" id="KW-0235">DNA replication</keyword>
<dbReference type="EC" id="2.7.7.101" evidence="12"/>
<evidence type="ECO:0000256" key="10">
    <source>
        <dbReference type="ARBA" id="ARBA00023125"/>
    </source>
</evidence>
<dbReference type="InterPro" id="IPR013264">
    <property type="entry name" value="DNAG_N"/>
</dbReference>
<evidence type="ECO:0000313" key="15">
    <source>
        <dbReference type="Proteomes" id="UP001589783"/>
    </source>
</evidence>
<comment type="function">
    <text evidence="12">RNA polymerase that catalyzes the synthesis of short RNA molecules used as primers for DNA polymerase during DNA replication.</text>
</comment>
<dbReference type="CDD" id="cd03364">
    <property type="entry name" value="TOPRIM_DnaG_primases"/>
    <property type="match status" value="1"/>
</dbReference>
<dbReference type="SUPFAM" id="SSF56731">
    <property type="entry name" value="DNA primase core"/>
    <property type="match status" value="1"/>
</dbReference>
<gene>
    <name evidence="12 14" type="primary">dnaG</name>
    <name evidence="14" type="ORF">ACFFJD_01750</name>
</gene>
<dbReference type="SMART" id="SM00400">
    <property type="entry name" value="ZnF_CHCC"/>
    <property type="match status" value="1"/>
</dbReference>
<comment type="cofactor">
    <cofactor evidence="12">
        <name>Zn(2+)</name>
        <dbReference type="ChEBI" id="CHEBI:29105"/>
    </cofactor>
    <text evidence="12">Binds 1 zinc ion per monomer.</text>
</comment>
<organism evidence="14 15">
    <name type="scientific">Gordonia phosphorivorans</name>
    <dbReference type="NCBI Taxonomy" id="1056982"/>
    <lineage>
        <taxon>Bacteria</taxon>
        <taxon>Bacillati</taxon>
        <taxon>Actinomycetota</taxon>
        <taxon>Actinomycetes</taxon>
        <taxon>Mycobacteriales</taxon>
        <taxon>Gordoniaceae</taxon>
        <taxon>Gordonia</taxon>
    </lineage>
</organism>
<comment type="subunit">
    <text evidence="12">Monomer. Interacts with DnaB.</text>
</comment>
<evidence type="ECO:0000259" key="13">
    <source>
        <dbReference type="PROSITE" id="PS50880"/>
    </source>
</evidence>
<evidence type="ECO:0000256" key="8">
    <source>
        <dbReference type="ARBA" id="ARBA00022833"/>
    </source>
</evidence>
<comment type="caution">
    <text evidence="14">The sequence shown here is derived from an EMBL/GenBank/DDBJ whole genome shotgun (WGS) entry which is preliminary data.</text>
</comment>
<dbReference type="Gene3D" id="3.90.980.10">
    <property type="entry name" value="DNA primase, catalytic core, N-terminal domain"/>
    <property type="match status" value="1"/>
</dbReference>
<proteinExistence type="inferred from homology"/>
<evidence type="ECO:0000256" key="4">
    <source>
        <dbReference type="ARBA" id="ARBA00022695"/>
    </source>
</evidence>
<evidence type="ECO:0000256" key="12">
    <source>
        <dbReference type="HAMAP-Rule" id="MF_00974"/>
    </source>
</evidence>
<evidence type="ECO:0000256" key="7">
    <source>
        <dbReference type="ARBA" id="ARBA00022771"/>
    </source>
</evidence>
<evidence type="ECO:0000256" key="1">
    <source>
        <dbReference type="ARBA" id="ARBA00022478"/>
    </source>
</evidence>
<keyword evidence="1 12" id="KW-0240">DNA-directed RNA polymerase</keyword>
<dbReference type="SMART" id="SM00493">
    <property type="entry name" value="TOPRIM"/>
    <property type="match status" value="1"/>
</dbReference>
<dbReference type="EMBL" id="JBHLWV010000006">
    <property type="protein sequence ID" value="MFC0313576.1"/>
    <property type="molecule type" value="Genomic_DNA"/>
</dbReference>
<feature type="zinc finger region" description="CHC2-type" evidence="12">
    <location>
        <begin position="39"/>
        <end position="63"/>
    </location>
</feature>
<comment type="similarity">
    <text evidence="12">Belongs to the DnaG primase family.</text>
</comment>
<keyword evidence="15" id="KW-1185">Reference proteome</keyword>
<dbReference type="Proteomes" id="UP001589783">
    <property type="component" value="Unassembled WGS sequence"/>
</dbReference>
<protein>
    <recommendedName>
        <fullName evidence="12">DNA primase</fullName>
        <ecNumber evidence="12">2.7.7.101</ecNumber>
    </recommendedName>
</protein>
<dbReference type="InterPro" id="IPR006295">
    <property type="entry name" value="DNA_primase_DnaG"/>
</dbReference>
<dbReference type="InterPro" id="IPR002694">
    <property type="entry name" value="Znf_CHC2"/>
</dbReference>
<accession>A0ABV6H3Y9</accession>
<evidence type="ECO:0000256" key="3">
    <source>
        <dbReference type="ARBA" id="ARBA00022679"/>
    </source>
</evidence>
<keyword evidence="11 12" id="KW-0804">Transcription</keyword>
<keyword evidence="2 12" id="KW-0639">Primosome</keyword>
<dbReference type="InterPro" id="IPR037068">
    <property type="entry name" value="DNA_primase_core_N_sf"/>
</dbReference>
<keyword evidence="3 12" id="KW-0808">Transferase</keyword>
<keyword evidence="10 12" id="KW-0238">DNA-binding</keyword>
<comment type="domain">
    <text evidence="12">Contains an N-terminal zinc-binding domain, a central core domain that contains the primase activity, and a C-terminal DnaB-binding domain.</text>
</comment>
<dbReference type="PROSITE" id="PS50880">
    <property type="entry name" value="TOPRIM"/>
    <property type="match status" value="1"/>
</dbReference>
<sequence>MKIPDQFVAELRDRLPIVDVIGDYVDLKPEGADRHVGLCPFHSERTGSFKVRGDYQRYRCYGCGESGDVIDFLRQVEGLEFREAIEQLAAKAGLPIPAQTAADEPDRDRMRAVREVLTEAHSLFQQWLIHPSAEPARTYLTDRCFDLEHRDAWELGYNPPGNQLLAALTERGYDRALLSDAGLVKQSQRGTPYDVFGGRLIWPLHDKGGRLVGFAGRALDENARGKFINSEDSPIYHKRNTLFGLWRARKDVLARRAVIVVEGYTDVMALAAAGHPNTVATCGTAVTAEHAALLAGRVGDQGQIVAGFDNDAAGRAGAWALFLACQEFTTQITALDYRAYGQKADACDVRRYGGDTALTKIAASPVSVLQILVDADTDLGPTPTPEQVALAAHHVRDRLRQVQSPILRGRYLEYAAHRLNVTVAELGGQDRAATTPPVVTVAAAALDDDPNIVAATLIEDPTTYEPALAAVGGTTLTDLLDADAASMVEISWSGYPDGRPRTGEDAGIWADFMADVVPADQHPRLWAIAFATPNPAAVAELVVRARRLQLAAIIDDARTDPARNAEYMTAYRQLRALREN</sequence>
<evidence type="ECO:0000256" key="2">
    <source>
        <dbReference type="ARBA" id="ARBA00022515"/>
    </source>
</evidence>
<dbReference type="SUPFAM" id="SSF57783">
    <property type="entry name" value="Zinc beta-ribbon"/>
    <property type="match status" value="1"/>
</dbReference>
<comment type="catalytic activity">
    <reaction evidence="12">
        <text>ssDNA + n NTP = ssDNA/pppN(pN)n-1 hybrid + (n-1) diphosphate.</text>
        <dbReference type="EC" id="2.7.7.101"/>
    </reaction>
</comment>
<evidence type="ECO:0000313" key="14">
    <source>
        <dbReference type="EMBL" id="MFC0313576.1"/>
    </source>
</evidence>
<dbReference type="InterPro" id="IPR034151">
    <property type="entry name" value="TOPRIM_DnaG_bac"/>
</dbReference>
<keyword evidence="4 12" id="KW-0548">Nucleotidyltransferase</keyword>
<keyword evidence="9" id="KW-0460">Magnesium</keyword>
<reference evidence="14 15" key="1">
    <citation type="submission" date="2024-09" db="EMBL/GenBank/DDBJ databases">
        <authorList>
            <person name="Sun Q."/>
            <person name="Mori K."/>
        </authorList>
    </citation>
    <scope>NUCLEOTIDE SEQUENCE [LARGE SCALE GENOMIC DNA]</scope>
    <source>
        <strain evidence="14 15">CCM 7957</strain>
    </source>
</reference>
<evidence type="ECO:0000256" key="11">
    <source>
        <dbReference type="ARBA" id="ARBA00023163"/>
    </source>
</evidence>
<keyword evidence="8 12" id="KW-0862">Zinc</keyword>
<evidence type="ECO:0000256" key="9">
    <source>
        <dbReference type="ARBA" id="ARBA00022842"/>
    </source>
</evidence>
<dbReference type="NCBIfam" id="TIGR01391">
    <property type="entry name" value="dnaG"/>
    <property type="match status" value="1"/>
</dbReference>
<evidence type="ECO:0000256" key="6">
    <source>
        <dbReference type="ARBA" id="ARBA00022723"/>
    </source>
</evidence>
<dbReference type="PANTHER" id="PTHR30313:SF2">
    <property type="entry name" value="DNA PRIMASE"/>
    <property type="match status" value="1"/>
</dbReference>
<keyword evidence="7 12" id="KW-0863">Zinc-finger</keyword>
<keyword evidence="6 12" id="KW-0479">Metal-binding</keyword>
<dbReference type="Pfam" id="PF13155">
    <property type="entry name" value="Toprim_2"/>
    <property type="match status" value="1"/>
</dbReference>
<dbReference type="Pfam" id="PF08275">
    <property type="entry name" value="DNAG_N"/>
    <property type="match status" value="1"/>
</dbReference>
<dbReference type="HAMAP" id="MF_00974">
    <property type="entry name" value="DNA_primase_DnaG"/>
    <property type="match status" value="1"/>
</dbReference>
<dbReference type="RefSeq" id="WP_382360013.1">
    <property type="nucleotide sequence ID" value="NZ_JBHLWV010000006.1"/>
</dbReference>
<dbReference type="InterPro" id="IPR050219">
    <property type="entry name" value="DnaG_primase"/>
</dbReference>
<evidence type="ECO:0000256" key="5">
    <source>
        <dbReference type="ARBA" id="ARBA00022705"/>
    </source>
</evidence>